<gene>
    <name evidence="1" type="ORF">METZ01_LOCUS265918</name>
</gene>
<dbReference type="AlphaFoldDB" id="A0A382JKW4"/>
<evidence type="ECO:0008006" key="2">
    <source>
        <dbReference type="Google" id="ProtNLM"/>
    </source>
</evidence>
<sequence length="121" mass="13146">LGTYSQVVRELGTIVGKVIHIRLGSSIYTLGGFAPVTEYQAIERDITDSLTSFRQLTASEADTIRPSRISIYVVTEGDTWESMASQEGTNIVSASMLAIMNGYASDEEPILGDRVKIVVSE</sequence>
<reference evidence="1" key="1">
    <citation type="submission" date="2018-05" db="EMBL/GenBank/DDBJ databases">
        <authorList>
            <person name="Lanie J.A."/>
            <person name="Ng W.-L."/>
            <person name="Kazmierczak K.M."/>
            <person name="Andrzejewski T.M."/>
            <person name="Davidsen T.M."/>
            <person name="Wayne K.J."/>
            <person name="Tettelin H."/>
            <person name="Glass J.I."/>
            <person name="Rusch D."/>
            <person name="Podicherti R."/>
            <person name="Tsui H.-C.T."/>
            <person name="Winkler M.E."/>
        </authorList>
    </citation>
    <scope>NUCLEOTIDE SEQUENCE</scope>
</reference>
<organism evidence="1">
    <name type="scientific">marine metagenome</name>
    <dbReference type="NCBI Taxonomy" id="408172"/>
    <lineage>
        <taxon>unclassified sequences</taxon>
        <taxon>metagenomes</taxon>
        <taxon>ecological metagenomes</taxon>
    </lineage>
</organism>
<proteinExistence type="predicted"/>
<name>A0A382JKW4_9ZZZZ</name>
<feature type="non-terminal residue" evidence="1">
    <location>
        <position position="1"/>
    </location>
</feature>
<accession>A0A382JKW4</accession>
<protein>
    <recommendedName>
        <fullName evidence="2">LysM domain-containing protein</fullName>
    </recommendedName>
</protein>
<dbReference type="EMBL" id="UINC01075156">
    <property type="protein sequence ID" value="SVC13064.1"/>
    <property type="molecule type" value="Genomic_DNA"/>
</dbReference>
<evidence type="ECO:0000313" key="1">
    <source>
        <dbReference type="EMBL" id="SVC13064.1"/>
    </source>
</evidence>